<proteinExistence type="predicted"/>
<dbReference type="NCBIfam" id="TIGR02988">
    <property type="entry name" value="YaaA_near_RecF"/>
    <property type="match status" value="1"/>
</dbReference>
<reference evidence="3" key="1">
    <citation type="submission" date="2017-02" db="EMBL/GenBank/DDBJ databases">
        <authorList>
            <person name="Varghese N."/>
            <person name="Submissions S."/>
        </authorList>
    </citation>
    <scope>NUCLEOTIDE SEQUENCE [LARGE SCALE GENOMIC DNA]</scope>
    <source>
        <strain evidence="3">DSM 23966</strain>
    </source>
</reference>
<organism evidence="2 3">
    <name type="scientific">Sporosarcina newyorkensis</name>
    <dbReference type="NCBI Taxonomy" id="759851"/>
    <lineage>
        <taxon>Bacteria</taxon>
        <taxon>Bacillati</taxon>
        <taxon>Bacillota</taxon>
        <taxon>Bacilli</taxon>
        <taxon>Bacillales</taxon>
        <taxon>Caryophanaceae</taxon>
        <taxon>Sporosarcina</taxon>
    </lineage>
</organism>
<dbReference type="SUPFAM" id="SSF55174">
    <property type="entry name" value="Alpha-L RNA-binding motif"/>
    <property type="match status" value="1"/>
</dbReference>
<dbReference type="EMBL" id="FUYJ01000011">
    <property type="protein sequence ID" value="SKB06868.1"/>
    <property type="molecule type" value="Genomic_DNA"/>
</dbReference>
<dbReference type="PROSITE" id="PS50889">
    <property type="entry name" value="S4"/>
    <property type="match status" value="1"/>
</dbReference>
<keyword evidence="1" id="KW-0694">RNA-binding</keyword>
<gene>
    <name evidence="2" type="ORF">SAMN04244570_0264</name>
</gene>
<sequence length="81" mass="9058">MQMEKVNFNSPFITLGQLLKMTNTISSGGMAKWFLEEHIVYVNGEPEQRRGKKLYDGDVVNIPGAGKYKLSADESGQSDVY</sequence>
<dbReference type="InterPro" id="IPR036986">
    <property type="entry name" value="S4_RNA-bd_sf"/>
</dbReference>
<evidence type="ECO:0000256" key="1">
    <source>
        <dbReference type="PROSITE-ProRule" id="PRU00182"/>
    </source>
</evidence>
<evidence type="ECO:0000313" key="3">
    <source>
        <dbReference type="Proteomes" id="UP000190042"/>
    </source>
</evidence>
<accession>A0A1T4YZ92</accession>
<dbReference type="Pfam" id="PF13275">
    <property type="entry name" value="S4_2"/>
    <property type="match status" value="1"/>
</dbReference>
<keyword evidence="3" id="KW-1185">Reference proteome</keyword>
<dbReference type="InterPro" id="IPR014330">
    <property type="entry name" value="RNA-bd_S4-rel_YaaA"/>
</dbReference>
<evidence type="ECO:0000313" key="2">
    <source>
        <dbReference type="EMBL" id="SKB06868.1"/>
    </source>
</evidence>
<name>A0A1T4YZ92_9BACL</name>
<dbReference type="Proteomes" id="UP000190042">
    <property type="component" value="Unassembled WGS sequence"/>
</dbReference>
<dbReference type="AlphaFoldDB" id="A0A1T4YZ92"/>
<protein>
    <submittedName>
        <fullName evidence="2">Ribosome-associated protein</fullName>
    </submittedName>
</protein>
<dbReference type="Gene3D" id="3.10.290.10">
    <property type="entry name" value="RNA-binding S4 domain"/>
    <property type="match status" value="1"/>
</dbReference>
<dbReference type="GO" id="GO:0003723">
    <property type="term" value="F:RNA binding"/>
    <property type="evidence" value="ECO:0007669"/>
    <property type="project" value="UniProtKB-KW"/>
</dbReference>